<name>A0A9X3MY80_9ACTN</name>
<feature type="transmembrane region" description="Helical" evidence="8">
    <location>
        <begin position="528"/>
        <end position="547"/>
    </location>
</feature>
<feature type="transmembrane region" description="Helical" evidence="8">
    <location>
        <begin position="379"/>
        <end position="399"/>
    </location>
</feature>
<feature type="transmembrane region" description="Helical" evidence="8">
    <location>
        <begin position="411"/>
        <end position="429"/>
    </location>
</feature>
<sequence length="556" mass="58240">MYKQVLDPVSHSLGLTAIFAVLPLLTLFVLLGGLRMKAHWASLIALGVAVMVAIVVYSMPIGQTLDAGAEGVAFGFFPIMWIVINALWIFHMTEKTGDFAVLRRAFSSVSNDQRVQVVIIAFCFGALLEALAGFGTPIAICSVMLVGVGFTPIKAVVLALVADTAPVAFGGIAIPITTLASVTGLPKEELSQMIGRQMLPLAILVPFILIYMVDGRRGVRETWPAALVAGGVFGVVQLGTSNFISPELTNIFAALAAAAALVALLHVWAPKVHEGSTVRPATPVRPVIAGAAHTDAALERRLAADEGRPLSTRATLRAFAPYMIIIGVLGVSSLHAVARQFDKATTLFAWPGLHVFNAGGEPLSSEIFKLNWLTAPGNQLFVCGLLTAAVLGVAPRQAVEVFVSTVVKLRWAIVTVCSVLALAYVMNLSGQTITLGMWMAGAGAAFAFLSPIVGWFGTAVTGSDTSANSLFGGLQVSAAHQSHLSATLLAAANSSGGVMGKMISPQNLAIGAAAVGLTGKEGDIFRKVIGWSILLVLIMAVLVWLQSTNVLSWMVP</sequence>
<feature type="transmembrane region" description="Helical" evidence="8">
    <location>
        <begin position="194"/>
        <end position="213"/>
    </location>
</feature>
<feature type="transmembrane region" description="Helical" evidence="8">
    <location>
        <begin position="225"/>
        <end position="245"/>
    </location>
</feature>
<feature type="transmembrane region" description="Helical" evidence="8">
    <location>
        <begin position="435"/>
        <end position="456"/>
    </location>
</feature>
<feature type="transmembrane region" description="Helical" evidence="8">
    <location>
        <begin position="117"/>
        <end position="148"/>
    </location>
</feature>
<evidence type="ECO:0000256" key="8">
    <source>
        <dbReference type="RuleBase" id="RU365092"/>
    </source>
</evidence>
<dbReference type="Proteomes" id="UP001149140">
    <property type="component" value="Unassembled WGS sequence"/>
</dbReference>
<evidence type="ECO:0000313" key="9">
    <source>
        <dbReference type="EMBL" id="MDA0164980.1"/>
    </source>
</evidence>
<dbReference type="PANTHER" id="PTHR30003">
    <property type="entry name" value="L-LACTATE PERMEASE"/>
    <property type="match status" value="1"/>
</dbReference>
<evidence type="ECO:0000256" key="5">
    <source>
        <dbReference type="ARBA" id="ARBA00022692"/>
    </source>
</evidence>
<protein>
    <recommendedName>
        <fullName evidence="8">L-lactate permease</fullName>
    </recommendedName>
</protein>
<keyword evidence="5 8" id="KW-0812">Transmembrane</keyword>
<comment type="subcellular location">
    <subcellularLocation>
        <location evidence="1 8">Cell membrane</location>
        <topology evidence="1 8">Multi-pass membrane protein</topology>
    </subcellularLocation>
</comment>
<gene>
    <name evidence="9" type="ORF">OM076_32220</name>
</gene>
<dbReference type="EMBL" id="JAPDOD010000040">
    <property type="protein sequence ID" value="MDA0164980.1"/>
    <property type="molecule type" value="Genomic_DNA"/>
</dbReference>
<evidence type="ECO:0000256" key="2">
    <source>
        <dbReference type="ARBA" id="ARBA00010100"/>
    </source>
</evidence>
<dbReference type="GO" id="GO:0015129">
    <property type="term" value="F:lactate transmembrane transporter activity"/>
    <property type="evidence" value="ECO:0007669"/>
    <property type="project" value="UniProtKB-UniRule"/>
</dbReference>
<reference evidence="9" key="1">
    <citation type="submission" date="2022-10" db="EMBL/GenBank/DDBJ databases">
        <title>The WGS of Solirubrobacter ginsenosidimutans DSM 21036.</title>
        <authorList>
            <person name="Jiang Z."/>
        </authorList>
    </citation>
    <scope>NUCLEOTIDE SEQUENCE</scope>
    <source>
        <strain evidence="9">DSM 21036</strain>
    </source>
</reference>
<dbReference type="RefSeq" id="WP_270044234.1">
    <property type="nucleotide sequence ID" value="NZ_JAPDOD010000040.1"/>
</dbReference>
<evidence type="ECO:0000256" key="7">
    <source>
        <dbReference type="ARBA" id="ARBA00023136"/>
    </source>
</evidence>
<evidence type="ECO:0000256" key="3">
    <source>
        <dbReference type="ARBA" id="ARBA00022448"/>
    </source>
</evidence>
<feature type="transmembrane region" description="Helical" evidence="8">
    <location>
        <begin position="318"/>
        <end position="338"/>
    </location>
</feature>
<accession>A0A9X3MY80</accession>
<comment type="similarity">
    <text evidence="2 8">Belongs to the lactate permease family.</text>
</comment>
<comment type="caution">
    <text evidence="9">The sequence shown here is derived from an EMBL/GenBank/DDBJ whole genome shotgun (WGS) entry which is preliminary data.</text>
</comment>
<evidence type="ECO:0000256" key="4">
    <source>
        <dbReference type="ARBA" id="ARBA00022475"/>
    </source>
</evidence>
<keyword evidence="3 8" id="KW-0813">Transport</keyword>
<feature type="transmembrane region" description="Helical" evidence="8">
    <location>
        <begin position="40"/>
        <end position="59"/>
    </location>
</feature>
<dbReference type="AlphaFoldDB" id="A0A9X3MY80"/>
<dbReference type="GO" id="GO:0005886">
    <property type="term" value="C:plasma membrane"/>
    <property type="evidence" value="ECO:0007669"/>
    <property type="project" value="UniProtKB-SubCell"/>
</dbReference>
<organism evidence="9 10">
    <name type="scientific">Solirubrobacter ginsenosidimutans</name>
    <dbReference type="NCBI Taxonomy" id="490573"/>
    <lineage>
        <taxon>Bacteria</taxon>
        <taxon>Bacillati</taxon>
        <taxon>Actinomycetota</taxon>
        <taxon>Thermoleophilia</taxon>
        <taxon>Solirubrobacterales</taxon>
        <taxon>Solirubrobacteraceae</taxon>
        <taxon>Solirubrobacter</taxon>
    </lineage>
</organism>
<feature type="transmembrane region" description="Helical" evidence="8">
    <location>
        <begin position="251"/>
        <end position="269"/>
    </location>
</feature>
<proteinExistence type="inferred from homology"/>
<keyword evidence="7 8" id="KW-0472">Membrane</keyword>
<comment type="function">
    <text evidence="8">Uptake of L-lactate across the membrane. Can also transport D-lactate and glycolate.</text>
</comment>
<dbReference type="NCBIfam" id="TIGR00795">
    <property type="entry name" value="lctP"/>
    <property type="match status" value="1"/>
</dbReference>
<dbReference type="PANTHER" id="PTHR30003:SF0">
    <property type="entry name" value="GLYCOLATE PERMEASE GLCA-RELATED"/>
    <property type="match status" value="1"/>
</dbReference>
<dbReference type="InterPro" id="IPR003804">
    <property type="entry name" value="Lactate_perm"/>
</dbReference>
<feature type="transmembrane region" description="Helical" evidence="8">
    <location>
        <begin position="12"/>
        <end position="34"/>
    </location>
</feature>
<keyword evidence="6 8" id="KW-1133">Transmembrane helix</keyword>
<dbReference type="Pfam" id="PF02652">
    <property type="entry name" value="Lactate_perm"/>
    <property type="match status" value="1"/>
</dbReference>
<evidence type="ECO:0000313" key="10">
    <source>
        <dbReference type="Proteomes" id="UP001149140"/>
    </source>
</evidence>
<evidence type="ECO:0000256" key="6">
    <source>
        <dbReference type="ARBA" id="ARBA00022989"/>
    </source>
</evidence>
<keyword evidence="10" id="KW-1185">Reference proteome</keyword>
<keyword evidence="4 8" id="KW-1003">Cell membrane</keyword>
<dbReference type="GO" id="GO:0015295">
    <property type="term" value="F:solute:proton symporter activity"/>
    <property type="evidence" value="ECO:0007669"/>
    <property type="project" value="TreeGrafter"/>
</dbReference>
<feature type="transmembrane region" description="Helical" evidence="8">
    <location>
        <begin position="71"/>
        <end position="90"/>
    </location>
</feature>
<evidence type="ECO:0000256" key="1">
    <source>
        <dbReference type="ARBA" id="ARBA00004651"/>
    </source>
</evidence>